<protein>
    <recommendedName>
        <fullName evidence="1">Calcineurin-like phosphoesterase domain-containing protein</fullName>
    </recommendedName>
</protein>
<name>A0ABR2H828_9EUKA</name>
<dbReference type="InterPro" id="IPR043360">
    <property type="entry name" value="PP2B"/>
</dbReference>
<gene>
    <name evidence="2" type="ORF">M9Y10_026839</name>
</gene>
<dbReference type="InterPro" id="IPR029052">
    <property type="entry name" value="Metallo-depent_PP-like"/>
</dbReference>
<feature type="domain" description="Calcineurin-like phosphoesterase" evidence="1">
    <location>
        <begin position="36"/>
        <end position="106"/>
    </location>
</feature>
<evidence type="ECO:0000313" key="3">
    <source>
        <dbReference type="Proteomes" id="UP001470230"/>
    </source>
</evidence>
<proteinExistence type="predicted"/>
<reference evidence="2 3" key="1">
    <citation type="submission" date="2024-04" db="EMBL/GenBank/DDBJ databases">
        <title>Tritrichomonas musculus Genome.</title>
        <authorList>
            <person name="Alves-Ferreira E."/>
            <person name="Grigg M."/>
            <person name="Lorenzi H."/>
            <person name="Galac M."/>
        </authorList>
    </citation>
    <scope>NUCLEOTIDE SEQUENCE [LARGE SCALE GENOMIC DNA]</scope>
    <source>
        <strain evidence="2 3">EAF2021</strain>
    </source>
</reference>
<dbReference type="InterPro" id="IPR006186">
    <property type="entry name" value="Ser/Thr-sp_prot-phosphatase"/>
</dbReference>
<comment type="caution">
    <text evidence="2">The sequence shown here is derived from an EMBL/GenBank/DDBJ whole genome shotgun (WGS) entry which is preliminary data.</text>
</comment>
<evidence type="ECO:0000313" key="2">
    <source>
        <dbReference type="EMBL" id="KAK8841887.1"/>
    </source>
</evidence>
<dbReference type="Pfam" id="PF00149">
    <property type="entry name" value="Metallophos"/>
    <property type="match status" value="1"/>
</dbReference>
<evidence type="ECO:0000259" key="1">
    <source>
        <dbReference type="Pfam" id="PF00149"/>
    </source>
</evidence>
<dbReference type="PRINTS" id="PR00114">
    <property type="entry name" value="STPHPHTASE"/>
</dbReference>
<sequence>MLLIKKKKKESEDTDEIEDNHCDEYFANHVDTTCYKYTENLYDAFISAFSYLPISATVNKTSFCIHGGICPKLDRIDNINTMITRLIFDFEENSLFTDVVWSDPSQNEEVDTFSMAQ</sequence>
<organism evidence="2 3">
    <name type="scientific">Tritrichomonas musculus</name>
    <dbReference type="NCBI Taxonomy" id="1915356"/>
    <lineage>
        <taxon>Eukaryota</taxon>
        <taxon>Metamonada</taxon>
        <taxon>Parabasalia</taxon>
        <taxon>Tritrichomonadida</taxon>
        <taxon>Tritrichomonadidae</taxon>
        <taxon>Tritrichomonas</taxon>
    </lineage>
</organism>
<keyword evidence="3" id="KW-1185">Reference proteome</keyword>
<dbReference type="EMBL" id="JAPFFF010000040">
    <property type="protein sequence ID" value="KAK8841887.1"/>
    <property type="molecule type" value="Genomic_DNA"/>
</dbReference>
<dbReference type="PANTHER" id="PTHR45673">
    <property type="entry name" value="SERINE/THREONINE-PROTEIN PHOSPHATASE 2B CATALYTIC SUBUNIT 1-RELATED"/>
    <property type="match status" value="1"/>
</dbReference>
<dbReference type="SUPFAM" id="SSF56300">
    <property type="entry name" value="Metallo-dependent phosphatases"/>
    <property type="match status" value="1"/>
</dbReference>
<dbReference type="Gene3D" id="3.60.21.10">
    <property type="match status" value="1"/>
</dbReference>
<accession>A0ABR2H828</accession>
<dbReference type="InterPro" id="IPR004843">
    <property type="entry name" value="Calcineurin-like_PHP"/>
</dbReference>
<dbReference type="Proteomes" id="UP001470230">
    <property type="component" value="Unassembled WGS sequence"/>
</dbReference>